<dbReference type="FunFam" id="3.40.50.300:FF:000221">
    <property type="entry name" value="Multidrug ABC transporter ATP-binding protein"/>
    <property type="match status" value="1"/>
</dbReference>
<dbReference type="InterPro" id="IPR039421">
    <property type="entry name" value="Type_1_exporter"/>
</dbReference>
<keyword evidence="16" id="KW-1185">Reference proteome</keyword>
<dbReference type="SUPFAM" id="SSF90123">
    <property type="entry name" value="ABC transporter transmembrane region"/>
    <property type="match status" value="1"/>
</dbReference>
<dbReference type="Proteomes" id="UP000638263">
    <property type="component" value="Unassembled WGS sequence"/>
</dbReference>
<feature type="transmembrane region" description="Helical" evidence="12">
    <location>
        <begin position="233"/>
        <end position="260"/>
    </location>
</feature>
<evidence type="ECO:0000256" key="5">
    <source>
        <dbReference type="ARBA" id="ARBA00022692"/>
    </source>
</evidence>
<evidence type="ECO:0000313" key="16">
    <source>
        <dbReference type="Proteomes" id="UP000638263"/>
    </source>
</evidence>
<feature type="domain" description="ABC transporter" evidence="13">
    <location>
        <begin position="330"/>
        <end position="564"/>
    </location>
</feature>
<evidence type="ECO:0000256" key="3">
    <source>
        <dbReference type="ARBA" id="ARBA00022475"/>
    </source>
</evidence>
<dbReference type="GO" id="GO:0034040">
    <property type="term" value="F:ATPase-coupled lipid transmembrane transporter activity"/>
    <property type="evidence" value="ECO:0007669"/>
    <property type="project" value="TreeGrafter"/>
</dbReference>
<evidence type="ECO:0000256" key="1">
    <source>
        <dbReference type="ARBA" id="ARBA00004429"/>
    </source>
</evidence>
<evidence type="ECO:0000256" key="9">
    <source>
        <dbReference type="ARBA" id="ARBA00022989"/>
    </source>
</evidence>
<dbReference type="PANTHER" id="PTHR24221">
    <property type="entry name" value="ATP-BINDING CASSETTE SUB-FAMILY B"/>
    <property type="match status" value="1"/>
</dbReference>
<name>A0A917VWK2_9NOCA</name>
<dbReference type="InterPro" id="IPR036640">
    <property type="entry name" value="ABC1_TM_sf"/>
</dbReference>
<protein>
    <submittedName>
        <fullName evidence="15">ABC transporter</fullName>
    </submittedName>
</protein>
<evidence type="ECO:0000256" key="8">
    <source>
        <dbReference type="ARBA" id="ARBA00022967"/>
    </source>
</evidence>
<keyword evidence="6" id="KW-0547">Nucleotide-binding</keyword>
<dbReference type="InterPro" id="IPR011527">
    <property type="entry name" value="ABC1_TM_dom"/>
</dbReference>
<dbReference type="Gene3D" id="1.20.1560.10">
    <property type="entry name" value="ABC transporter type 1, transmembrane domain"/>
    <property type="match status" value="1"/>
</dbReference>
<dbReference type="EMBL" id="BMMH01000009">
    <property type="protein sequence ID" value="GGL23285.1"/>
    <property type="molecule type" value="Genomic_DNA"/>
</dbReference>
<dbReference type="PROSITE" id="PS50893">
    <property type="entry name" value="ABC_TRANSPORTER_2"/>
    <property type="match status" value="1"/>
</dbReference>
<dbReference type="AlphaFoldDB" id="A0A917VWK2"/>
<dbReference type="GO" id="GO:0005886">
    <property type="term" value="C:plasma membrane"/>
    <property type="evidence" value="ECO:0007669"/>
    <property type="project" value="UniProtKB-SubCell"/>
</dbReference>
<dbReference type="CDD" id="cd07346">
    <property type="entry name" value="ABC_6TM_exporters"/>
    <property type="match status" value="1"/>
</dbReference>
<feature type="transmembrane region" description="Helical" evidence="12">
    <location>
        <begin position="20"/>
        <end position="42"/>
    </location>
</feature>
<keyword evidence="8" id="KW-1278">Translocase</keyword>
<dbReference type="InterPro" id="IPR003593">
    <property type="entry name" value="AAA+_ATPase"/>
</dbReference>
<gene>
    <name evidence="15" type="ORF">GCM10011588_42740</name>
</gene>
<dbReference type="SUPFAM" id="SSF52540">
    <property type="entry name" value="P-loop containing nucleoside triphosphate hydrolases"/>
    <property type="match status" value="1"/>
</dbReference>
<keyword evidence="2" id="KW-0813">Transport</keyword>
<dbReference type="PROSITE" id="PS00211">
    <property type="entry name" value="ABC_TRANSPORTER_1"/>
    <property type="match status" value="1"/>
</dbReference>
<dbReference type="InterPro" id="IPR027417">
    <property type="entry name" value="P-loop_NTPase"/>
</dbReference>
<proteinExistence type="inferred from homology"/>
<dbReference type="GO" id="GO:0016887">
    <property type="term" value="F:ATP hydrolysis activity"/>
    <property type="evidence" value="ECO:0007669"/>
    <property type="project" value="InterPro"/>
</dbReference>
<evidence type="ECO:0000256" key="10">
    <source>
        <dbReference type="ARBA" id="ARBA00023136"/>
    </source>
</evidence>
<keyword evidence="5 12" id="KW-0812">Transmembrane</keyword>
<reference evidence="15" key="1">
    <citation type="journal article" date="2014" name="Int. J. Syst. Evol. Microbiol.">
        <title>Complete genome sequence of Corynebacterium casei LMG S-19264T (=DSM 44701T), isolated from a smear-ripened cheese.</title>
        <authorList>
            <consortium name="US DOE Joint Genome Institute (JGI-PGF)"/>
            <person name="Walter F."/>
            <person name="Albersmeier A."/>
            <person name="Kalinowski J."/>
            <person name="Ruckert C."/>
        </authorList>
    </citation>
    <scope>NUCLEOTIDE SEQUENCE</scope>
    <source>
        <strain evidence="15">CGMCC 4.3508</strain>
    </source>
</reference>
<keyword evidence="4" id="KW-0997">Cell inner membrane</keyword>
<sequence length="578" mass="61377">MIEKLLALVPAEFSPLTPKLFAAILAQALCQALAYLLLVPVLEALFGDDLPRAWFWALLMLLAVGAVAVSGYLQTIFGLRIAVGMQRGLQTRIGDHLNALPLGWFETHSAGTLSRLTVENVREIQQALAYLMAKVLNSVVVPLGVAVGMLFVDWRISLAMLLSAPVLLSVNNLAARSYAAADARAHTAAAEADARVVEFAQAQPVLRSLGAVGAGNRALDSALAEQKSASTRVLFASVPGLMVFSLCVQAVFLVLAYIVVNRVTGGSISVPAAIALIAVSARFIEPLNLAAQLGNGLRGAAAAVDRLTELLNEPTLPEATEPVTPGVPGVEFDEVGFSYRTGEQVLSGLTFSVAPGTTTAVVGPSGAGKTTLLRLAARFHDVDSGRVTVAGHDVRDQPSETLLNQVSPVFQNVYLFNRSVAENIRIGRLDATDEEVRRAAEAARVDEIAQRLPEGYDSVVGEGGSLLSGGERQRVSIARALLKDAPIVLLDEATSALDPHSEASVVRGIHELTRGKTVMVVAHRPATIAHADQILFLDGGRIVERGTHAELLKLGGRYADFWNERSRAGGWRLEQTVG</sequence>
<comment type="subcellular location">
    <subcellularLocation>
        <location evidence="1">Cell inner membrane</location>
        <topology evidence="1">Multi-pass membrane protein</topology>
    </subcellularLocation>
</comment>
<dbReference type="Gene3D" id="3.40.50.300">
    <property type="entry name" value="P-loop containing nucleotide triphosphate hydrolases"/>
    <property type="match status" value="1"/>
</dbReference>
<dbReference type="PANTHER" id="PTHR24221:SF654">
    <property type="entry name" value="ATP-BINDING CASSETTE SUB-FAMILY B MEMBER 6"/>
    <property type="match status" value="1"/>
</dbReference>
<keyword evidence="9 12" id="KW-1133">Transmembrane helix</keyword>
<evidence type="ECO:0000313" key="15">
    <source>
        <dbReference type="EMBL" id="GGL23285.1"/>
    </source>
</evidence>
<evidence type="ECO:0000259" key="14">
    <source>
        <dbReference type="PROSITE" id="PS50929"/>
    </source>
</evidence>
<evidence type="ECO:0000256" key="2">
    <source>
        <dbReference type="ARBA" id="ARBA00022448"/>
    </source>
</evidence>
<organism evidence="15 16">
    <name type="scientific">Nocardia jinanensis</name>
    <dbReference type="NCBI Taxonomy" id="382504"/>
    <lineage>
        <taxon>Bacteria</taxon>
        <taxon>Bacillati</taxon>
        <taxon>Actinomycetota</taxon>
        <taxon>Actinomycetes</taxon>
        <taxon>Mycobacteriales</taxon>
        <taxon>Nocardiaceae</taxon>
        <taxon>Nocardia</taxon>
    </lineage>
</organism>
<evidence type="ECO:0000256" key="7">
    <source>
        <dbReference type="ARBA" id="ARBA00022840"/>
    </source>
</evidence>
<keyword evidence="7" id="KW-0067">ATP-binding</keyword>
<evidence type="ECO:0000256" key="12">
    <source>
        <dbReference type="SAM" id="Phobius"/>
    </source>
</evidence>
<dbReference type="InterPro" id="IPR017871">
    <property type="entry name" value="ABC_transporter-like_CS"/>
</dbReference>
<keyword evidence="3" id="KW-1003">Cell membrane</keyword>
<dbReference type="PROSITE" id="PS50929">
    <property type="entry name" value="ABC_TM1F"/>
    <property type="match status" value="1"/>
</dbReference>
<dbReference type="GO" id="GO:0140359">
    <property type="term" value="F:ABC-type transporter activity"/>
    <property type="evidence" value="ECO:0007669"/>
    <property type="project" value="InterPro"/>
</dbReference>
<feature type="transmembrane region" description="Helical" evidence="12">
    <location>
        <begin position="266"/>
        <end position="284"/>
    </location>
</feature>
<evidence type="ECO:0000256" key="11">
    <source>
        <dbReference type="ARBA" id="ARBA00023455"/>
    </source>
</evidence>
<accession>A0A917VWK2</accession>
<comment type="similarity">
    <text evidence="11">Belongs to the ABC transporter superfamily. Siderophore-Fe(3+) uptake transporter (SIUT) (TC 3.A.1.21) family.</text>
</comment>
<dbReference type="Pfam" id="PF00664">
    <property type="entry name" value="ABC_membrane"/>
    <property type="match status" value="1"/>
</dbReference>
<dbReference type="InterPro" id="IPR003439">
    <property type="entry name" value="ABC_transporter-like_ATP-bd"/>
</dbReference>
<keyword evidence="10 12" id="KW-0472">Membrane</keyword>
<evidence type="ECO:0000256" key="6">
    <source>
        <dbReference type="ARBA" id="ARBA00022741"/>
    </source>
</evidence>
<feature type="domain" description="ABC transmembrane type-1" evidence="14">
    <location>
        <begin position="20"/>
        <end position="299"/>
    </location>
</feature>
<feature type="transmembrane region" description="Helical" evidence="12">
    <location>
        <begin position="54"/>
        <end position="83"/>
    </location>
</feature>
<comment type="caution">
    <text evidence="15">The sequence shown here is derived from an EMBL/GenBank/DDBJ whole genome shotgun (WGS) entry which is preliminary data.</text>
</comment>
<evidence type="ECO:0000256" key="4">
    <source>
        <dbReference type="ARBA" id="ARBA00022519"/>
    </source>
</evidence>
<dbReference type="RefSeq" id="WP_058857035.1">
    <property type="nucleotide sequence ID" value="NZ_BMMH01000009.1"/>
</dbReference>
<feature type="transmembrane region" description="Helical" evidence="12">
    <location>
        <begin position="128"/>
        <end position="150"/>
    </location>
</feature>
<dbReference type="Pfam" id="PF00005">
    <property type="entry name" value="ABC_tran"/>
    <property type="match status" value="1"/>
</dbReference>
<evidence type="ECO:0000259" key="13">
    <source>
        <dbReference type="PROSITE" id="PS50893"/>
    </source>
</evidence>
<reference evidence="15" key="2">
    <citation type="submission" date="2020-09" db="EMBL/GenBank/DDBJ databases">
        <authorList>
            <person name="Sun Q."/>
            <person name="Zhou Y."/>
        </authorList>
    </citation>
    <scope>NUCLEOTIDE SEQUENCE</scope>
    <source>
        <strain evidence="15">CGMCC 4.3508</strain>
    </source>
</reference>
<dbReference type="SMART" id="SM00382">
    <property type="entry name" value="AAA"/>
    <property type="match status" value="1"/>
</dbReference>
<dbReference type="GO" id="GO:0005524">
    <property type="term" value="F:ATP binding"/>
    <property type="evidence" value="ECO:0007669"/>
    <property type="project" value="UniProtKB-KW"/>
</dbReference>